<reference evidence="2" key="1">
    <citation type="submission" date="2020-02" db="EMBL/GenBank/DDBJ databases">
        <authorList>
            <person name="Meier V. D."/>
        </authorList>
    </citation>
    <scope>NUCLEOTIDE SEQUENCE</scope>
    <source>
        <strain evidence="2">AVDCRST_MAG01</strain>
    </source>
</reference>
<feature type="non-terminal residue" evidence="2">
    <location>
        <position position="21"/>
    </location>
</feature>
<feature type="region of interest" description="Disordered" evidence="1">
    <location>
        <begin position="1"/>
        <end position="21"/>
    </location>
</feature>
<evidence type="ECO:0000256" key="1">
    <source>
        <dbReference type="SAM" id="MobiDB-lite"/>
    </source>
</evidence>
<name>A0A6J4P5J2_9ACTN</name>
<dbReference type="AlphaFoldDB" id="A0A6J4P5J2"/>
<accession>A0A6J4P5J2</accession>
<feature type="non-terminal residue" evidence="2">
    <location>
        <position position="1"/>
    </location>
</feature>
<organism evidence="2">
    <name type="scientific">uncultured Rubrobacteraceae bacterium</name>
    <dbReference type="NCBI Taxonomy" id="349277"/>
    <lineage>
        <taxon>Bacteria</taxon>
        <taxon>Bacillati</taxon>
        <taxon>Actinomycetota</taxon>
        <taxon>Rubrobacteria</taxon>
        <taxon>Rubrobacterales</taxon>
        <taxon>Rubrobacteraceae</taxon>
        <taxon>environmental samples</taxon>
    </lineage>
</organism>
<proteinExistence type="predicted"/>
<protein>
    <submittedName>
        <fullName evidence="2">Uncharacterized protein</fullName>
    </submittedName>
</protein>
<evidence type="ECO:0000313" key="2">
    <source>
        <dbReference type="EMBL" id="CAA9400762.1"/>
    </source>
</evidence>
<dbReference type="EMBL" id="CADCUW010000148">
    <property type="protein sequence ID" value="CAA9400762.1"/>
    <property type="molecule type" value="Genomic_DNA"/>
</dbReference>
<sequence length="21" mass="2026">GERTGACFGGGSRAPGEGFRG</sequence>
<gene>
    <name evidence="2" type="ORF">AVDCRST_MAG01-01-1064</name>
</gene>